<evidence type="ECO:0000313" key="3">
    <source>
        <dbReference type="Proteomes" id="UP001163828"/>
    </source>
</evidence>
<keyword evidence="3" id="KW-1185">Reference proteome</keyword>
<comment type="caution">
    <text evidence="2">The sequence shown here is derived from an EMBL/GenBank/DDBJ whole genome shotgun (WGS) entry which is preliminary data.</text>
</comment>
<organism evidence="2 3">
    <name type="scientific">Lentinula boryana</name>
    <dbReference type="NCBI Taxonomy" id="40481"/>
    <lineage>
        <taxon>Eukaryota</taxon>
        <taxon>Fungi</taxon>
        <taxon>Dikarya</taxon>
        <taxon>Basidiomycota</taxon>
        <taxon>Agaricomycotina</taxon>
        <taxon>Agaricomycetes</taxon>
        <taxon>Agaricomycetidae</taxon>
        <taxon>Agaricales</taxon>
        <taxon>Marasmiineae</taxon>
        <taxon>Omphalotaceae</taxon>
        <taxon>Lentinula</taxon>
    </lineage>
</organism>
<sequence>MSDSESVIPDAPAGTPAQPGSKPPMAFNIQSFPNVKVDWALQTFFIRDGDTNAEYIVSVDELIKLVHTSGVIAKKWSMPGGVPTKYIGVIGALWAHLPTNSNAYFSYRDEDDNVSRSRTLICYEHIFTSEQIDELMRKGLITSDLMADMGSMFPKPTPAKVINEGAELDGVGGMMRMYSNTRIGQTAFIHGLVIATDKAQYHMAKQQAGKEERARKRAAKSKPYSSKSGKRDTDDTSTTISLRNKMDMWAVCDNSNHGKRNDEDDNQGGDSSNMQI</sequence>
<name>A0ABQ8QFJ2_9AGAR</name>
<feature type="region of interest" description="Disordered" evidence="1">
    <location>
        <begin position="204"/>
        <end position="276"/>
    </location>
</feature>
<evidence type="ECO:0000313" key="2">
    <source>
        <dbReference type="EMBL" id="KAJ3997276.1"/>
    </source>
</evidence>
<protein>
    <submittedName>
        <fullName evidence="2">Uncharacterized protein</fullName>
    </submittedName>
</protein>
<proteinExistence type="predicted"/>
<accession>A0ABQ8QFJ2</accession>
<feature type="region of interest" description="Disordered" evidence="1">
    <location>
        <begin position="1"/>
        <end position="24"/>
    </location>
</feature>
<gene>
    <name evidence="2" type="ORF">F5050DRAFT_1711450</name>
</gene>
<dbReference type="Proteomes" id="UP001163828">
    <property type="component" value="Unassembled WGS sequence"/>
</dbReference>
<dbReference type="EMBL" id="MU790587">
    <property type="protein sequence ID" value="KAJ3997276.1"/>
    <property type="molecule type" value="Genomic_DNA"/>
</dbReference>
<evidence type="ECO:0000256" key="1">
    <source>
        <dbReference type="SAM" id="MobiDB-lite"/>
    </source>
</evidence>
<reference evidence="2" key="1">
    <citation type="submission" date="2022-08" db="EMBL/GenBank/DDBJ databases">
        <authorList>
            <consortium name="DOE Joint Genome Institute"/>
            <person name="Min B."/>
            <person name="Riley R."/>
            <person name="Sierra-Patev S."/>
            <person name="Naranjo-Ortiz M."/>
            <person name="Looney B."/>
            <person name="Konkel Z."/>
            <person name="Slot J.C."/>
            <person name="Sakamoto Y."/>
            <person name="Steenwyk J.L."/>
            <person name="Rokas A."/>
            <person name="Carro J."/>
            <person name="Camarero S."/>
            <person name="Ferreira P."/>
            <person name="Molpeceres G."/>
            <person name="Ruiz-Duenas F.J."/>
            <person name="Serrano A."/>
            <person name="Henrissat B."/>
            <person name="Drula E."/>
            <person name="Hughes K.W."/>
            <person name="Mata J.L."/>
            <person name="Ishikawa N.K."/>
            <person name="Vargas-Isla R."/>
            <person name="Ushijima S."/>
            <person name="Smith C.A."/>
            <person name="Ahrendt S."/>
            <person name="Andreopoulos W."/>
            <person name="He G."/>
            <person name="Labutti K."/>
            <person name="Lipzen A."/>
            <person name="Ng V."/>
            <person name="Sandor L."/>
            <person name="Barry K."/>
            <person name="Martinez A.T."/>
            <person name="Xiao Y."/>
            <person name="Gibbons J.G."/>
            <person name="Terashima K."/>
            <person name="Hibbett D.S."/>
            <person name="Grigoriev I.V."/>
        </authorList>
    </citation>
    <scope>NUCLEOTIDE SEQUENCE</scope>
    <source>
        <strain evidence="2">TFB10827</strain>
    </source>
</reference>